<feature type="compositionally biased region" description="Low complexity" evidence="5">
    <location>
        <begin position="15"/>
        <end position="28"/>
    </location>
</feature>
<keyword evidence="3" id="KW-0677">Repeat</keyword>
<feature type="domain" description="Anaphase-promoting complex subunit 4-like WD40" evidence="6">
    <location>
        <begin position="46"/>
        <end position="135"/>
    </location>
</feature>
<dbReference type="Pfam" id="PF00400">
    <property type="entry name" value="WD40"/>
    <property type="match status" value="1"/>
</dbReference>
<dbReference type="GeneID" id="37016854"/>
<dbReference type="Gene3D" id="2.130.10.10">
    <property type="entry name" value="YVTN repeat-like/Quinoprotein amine dehydrogenase"/>
    <property type="match status" value="1"/>
</dbReference>
<dbReference type="InterPro" id="IPR024977">
    <property type="entry name" value="Apc4-like_WD40_dom"/>
</dbReference>
<keyword evidence="8" id="KW-1185">Reference proteome</keyword>
<sequence length="369" mass="40439">MSLFGGSTFGAARPTTFGGAATTTQQSAQDKDIEVSQPPTDGVSSLSWSPVADFLAVSSWDNNVRVYGVEGNGTTSPKAMYSHQGPVLDVCWSKDGNKIISCGADKAARLYDVSTGQQSQVAAHDAPIKNLRWIDQNGGILATGSWDKTVKYWDLRQSQPIATAQLAERCYTMDFAWPYLVVGCAERKIQVFDLSQNPSNAIMTIDSPLKWQTRVVSCFQRQDTQPAPPGYAVGSVEGRVAIQYVKEENKNLNFSFKCHRKDGPTARDPQQLFPVNAISFHPIHGTFSTAGGDGSISFWDKDSKTRLKTFESKGAPISATGFNHNGTIFSYAVSYDWHKGWQTAPPAGTPNQIFLHACKDDEVKRRPKK</sequence>
<dbReference type="Pfam" id="PF12894">
    <property type="entry name" value="ANAPC4_WD40"/>
    <property type="match status" value="1"/>
</dbReference>
<comment type="similarity">
    <text evidence="1">Belongs to the WD repeat rae1 family.</text>
</comment>
<dbReference type="InterPro" id="IPR015943">
    <property type="entry name" value="WD40/YVTN_repeat-like_dom_sf"/>
</dbReference>
<dbReference type="OrthoDB" id="256303at2759"/>
<dbReference type="PROSITE" id="PS50294">
    <property type="entry name" value="WD_REPEATS_REGION"/>
    <property type="match status" value="2"/>
</dbReference>
<dbReference type="InterPro" id="IPR036322">
    <property type="entry name" value="WD40_repeat_dom_sf"/>
</dbReference>
<dbReference type="PROSITE" id="PS50082">
    <property type="entry name" value="WD_REPEATS_2"/>
    <property type="match status" value="3"/>
</dbReference>
<dbReference type="InterPro" id="IPR001680">
    <property type="entry name" value="WD40_rpt"/>
</dbReference>
<dbReference type="Proteomes" id="UP000245942">
    <property type="component" value="Unassembled WGS sequence"/>
</dbReference>
<dbReference type="FunFam" id="2.130.10.10:FF:000190">
    <property type="entry name" value="Nuclear pore complex subunit"/>
    <property type="match status" value="1"/>
</dbReference>
<dbReference type="AlphaFoldDB" id="A0A316TZK3"/>
<feature type="region of interest" description="Disordered" evidence="5">
    <location>
        <begin position="15"/>
        <end position="44"/>
    </location>
</feature>
<dbReference type="SUPFAM" id="SSF50978">
    <property type="entry name" value="WD40 repeat-like"/>
    <property type="match status" value="1"/>
</dbReference>
<evidence type="ECO:0000256" key="5">
    <source>
        <dbReference type="SAM" id="MobiDB-lite"/>
    </source>
</evidence>
<evidence type="ECO:0000256" key="1">
    <source>
        <dbReference type="ARBA" id="ARBA00007830"/>
    </source>
</evidence>
<evidence type="ECO:0000313" key="7">
    <source>
        <dbReference type="EMBL" id="PWN18606.1"/>
    </source>
</evidence>
<name>A0A316TZK3_9BASI</name>
<keyword evidence="2 4" id="KW-0853">WD repeat</keyword>
<evidence type="ECO:0000256" key="2">
    <source>
        <dbReference type="ARBA" id="ARBA00022574"/>
    </source>
</evidence>
<dbReference type="SMART" id="SM00320">
    <property type="entry name" value="WD40"/>
    <property type="match status" value="5"/>
</dbReference>
<protein>
    <submittedName>
        <fullName evidence="7">WD40 repeat-like protein</fullName>
    </submittedName>
</protein>
<evidence type="ECO:0000259" key="6">
    <source>
        <dbReference type="Pfam" id="PF12894"/>
    </source>
</evidence>
<evidence type="ECO:0000313" key="8">
    <source>
        <dbReference type="Proteomes" id="UP000245942"/>
    </source>
</evidence>
<dbReference type="STRING" id="1684307.A0A316TZK3"/>
<dbReference type="RefSeq" id="XP_025345766.1">
    <property type="nucleotide sequence ID" value="XM_025495120.1"/>
</dbReference>
<feature type="repeat" description="WD" evidence="4">
    <location>
        <begin position="121"/>
        <end position="163"/>
    </location>
</feature>
<organism evidence="7 8">
    <name type="scientific">Pseudomicrostroma glucosiphilum</name>
    <dbReference type="NCBI Taxonomy" id="1684307"/>
    <lineage>
        <taxon>Eukaryota</taxon>
        <taxon>Fungi</taxon>
        <taxon>Dikarya</taxon>
        <taxon>Basidiomycota</taxon>
        <taxon>Ustilaginomycotina</taxon>
        <taxon>Exobasidiomycetes</taxon>
        <taxon>Microstromatales</taxon>
        <taxon>Microstromatales incertae sedis</taxon>
        <taxon>Pseudomicrostroma</taxon>
    </lineage>
</organism>
<proteinExistence type="inferred from homology"/>
<dbReference type="PANTHER" id="PTHR10971">
    <property type="entry name" value="MRNA EXPORT FACTOR AND BUB3"/>
    <property type="match status" value="1"/>
</dbReference>
<dbReference type="InterPro" id="IPR020472">
    <property type="entry name" value="WD40_PAC1"/>
</dbReference>
<accession>A0A316TZK3</accession>
<gene>
    <name evidence="7" type="ORF">BCV69DRAFT_314490</name>
</gene>
<evidence type="ECO:0000256" key="3">
    <source>
        <dbReference type="ARBA" id="ARBA00022737"/>
    </source>
</evidence>
<reference evidence="7 8" key="1">
    <citation type="journal article" date="2018" name="Mol. Biol. Evol.">
        <title>Broad Genomic Sampling Reveals a Smut Pathogenic Ancestry of the Fungal Clade Ustilaginomycotina.</title>
        <authorList>
            <person name="Kijpornyongpan T."/>
            <person name="Mondo S.J."/>
            <person name="Barry K."/>
            <person name="Sandor L."/>
            <person name="Lee J."/>
            <person name="Lipzen A."/>
            <person name="Pangilinan J."/>
            <person name="LaButti K."/>
            <person name="Hainaut M."/>
            <person name="Henrissat B."/>
            <person name="Grigoriev I.V."/>
            <person name="Spatafora J.W."/>
            <person name="Aime M.C."/>
        </authorList>
    </citation>
    <scope>NUCLEOTIDE SEQUENCE [LARGE SCALE GENOMIC DNA]</scope>
    <source>
        <strain evidence="7 8">MCA 4718</strain>
    </source>
</reference>
<feature type="repeat" description="WD" evidence="4">
    <location>
        <begin position="80"/>
        <end position="121"/>
    </location>
</feature>
<evidence type="ECO:0000256" key="4">
    <source>
        <dbReference type="PROSITE-ProRule" id="PRU00221"/>
    </source>
</evidence>
<dbReference type="PRINTS" id="PR00320">
    <property type="entry name" value="GPROTEINBRPT"/>
</dbReference>
<dbReference type="EMBL" id="KZ819335">
    <property type="protein sequence ID" value="PWN18606.1"/>
    <property type="molecule type" value="Genomic_DNA"/>
</dbReference>
<feature type="repeat" description="WD" evidence="4">
    <location>
        <begin position="275"/>
        <end position="309"/>
    </location>
</feature>